<dbReference type="AlphaFoldDB" id="A0A9I9E1R4"/>
<reference evidence="2" key="1">
    <citation type="submission" date="2023-03" db="UniProtKB">
        <authorList>
            <consortium name="EnsemblPlants"/>
        </authorList>
    </citation>
    <scope>IDENTIFICATION</scope>
</reference>
<evidence type="ECO:0000313" key="2">
    <source>
        <dbReference type="EnsemblPlants" id="MELO3C026676.2.1"/>
    </source>
</evidence>
<organism evidence="2">
    <name type="scientific">Cucumis melo</name>
    <name type="common">Muskmelon</name>
    <dbReference type="NCBI Taxonomy" id="3656"/>
    <lineage>
        <taxon>Eukaryota</taxon>
        <taxon>Viridiplantae</taxon>
        <taxon>Streptophyta</taxon>
        <taxon>Embryophyta</taxon>
        <taxon>Tracheophyta</taxon>
        <taxon>Spermatophyta</taxon>
        <taxon>Magnoliopsida</taxon>
        <taxon>eudicotyledons</taxon>
        <taxon>Gunneridae</taxon>
        <taxon>Pentapetalae</taxon>
        <taxon>rosids</taxon>
        <taxon>fabids</taxon>
        <taxon>Cucurbitales</taxon>
        <taxon>Cucurbitaceae</taxon>
        <taxon>Benincaseae</taxon>
        <taxon>Cucumis</taxon>
    </lineage>
</organism>
<accession>A0A9I9E1R4</accession>
<proteinExistence type="predicted"/>
<dbReference type="Gramene" id="MELO3C026676.2.1">
    <property type="protein sequence ID" value="MELO3C026676.2.1"/>
    <property type="gene ID" value="MELO3C026676.2"/>
</dbReference>
<sequence length="107" mass="12964">MRNRGMKKRRRPSLWGSEETGDECSSKGKERKKKRRRRRMAIWRFGHGRKGMSFICERNPEGQWKKRKKAEQSKCKQNRERETRTGFCCEKFMMREIGTLDRVSFVC</sequence>
<protein>
    <submittedName>
        <fullName evidence="2">Uncharacterized protein</fullName>
    </submittedName>
</protein>
<feature type="compositionally biased region" description="Basic residues" evidence="1">
    <location>
        <begin position="29"/>
        <end position="38"/>
    </location>
</feature>
<name>A0A9I9E1R4_CUCME</name>
<feature type="region of interest" description="Disordered" evidence="1">
    <location>
        <begin position="1"/>
        <end position="38"/>
    </location>
</feature>
<evidence type="ECO:0000256" key="1">
    <source>
        <dbReference type="SAM" id="MobiDB-lite"/>
    </source>
</evidence>
<feature type="compositionally biased region" description="Basic residues" evidence="1">
    <location>
        <begin position="1"/>
        <end position="12"/>
    </location>
</feature>
<dbReference type="EnsemblPlants" id="MELO3C026676.2.1">
    <property type="protein sequence ID" value="MELO3C026676.2.1"/>
    <property type="gene ID" value="MELO3C026676.2"/>
</dbReference>